<dbReference type="Proteomes" id="UP000291116">
    <property type="component" value="Unassembled WGS sequence"/>
</dbReference>
<dbReference type="AlphaFoldDB" id="A0A448ZNE8"/>
<accession>A0A448ZNE8</accession>
<proteinExistence type="predicted"/>
<dbReference type="InterPro" id="IPR011989">
    <property type="entry name" value="ARM-like"/>
</dbReference>
<feature type="region of interest" description="Disordered" evidence="1">
    <location>
        <begin position="1"/>
        <end position="33"/>
    </location>
</feature>
<evidence type="ECO:0000313" key="3">
    <source>
        <dbReference type="Proteomes" id="UP000291116"/>
    </source>
</evidence>
<feature type="region of interest" description="Disordered" evidence="1">
    <location>
        <begin position="619"/>
        <end position="643"/>
    </location>
</feature>
<evidence type="ECO:0000313" key="2">
    <source>
        <dbReference type="EMBL" id="VEU43561.1"/>
    </source>
</evidence>
<dbReference type="InterPro" id="IPR016024">
    <property type="entry name" value="ARM-type_fold"/>
</dbReference>
<protein>
    <recommendedName>
        <fullName evidence="4">IBB domain-containing protein</fullName>
    </recommendedName>
</protein>
<gene>
    <name evidence="2" type="ORF">PSNMU_V1.4_AUG-EV-PASAV3_0105940</name>
</gene>
<dbReference type="Gene3D" id="1.25.10.10">
    <property type="entry name" value="Leucine-rich Repeat Variant"/>
    <property type="match status" value="1"/>
</dbReference>
<evidence type="ECO:0000256" key="1">
    <source>
        <dbReference type="SAM" id="MobiDB-lite"/>
    </source>
</evidence>
<dbReference type="EMBL" id="CAACVS010000562">
    <property type="protein sequence ID" value="VEU43561.1"/>
    <property type="molecule type" value="Genomic_DNA"/>
</dbReference>
<feature type="compositionally biased region" description="Polar residues" evidence="1">
    <location>
        <begin position="1"/>
        <end position="15"/>
    </location>
</feature>
<dbReference type="OrthoDB" id="49380at2759"/>
<keyword evidence="3" id="KW-1185">Reference proteome</keyword>
<name>A0A448ZNE8_9STRA</name>
<reference evidence="2 3" key="1">
    <citation type="submission" date="2019-01" db="EMBL/GenBank/DDBJ databases">
        <authorList>
            <person name="Ferrante I. M."/>
        </authorList>
    </citation>
    <scope>NUCLEOTIDE SEQUENCE [LARGE SCALE GENOMIC DNA]</scope>
    <source>
        <strain evidence="2 3">B856</strain>
    </source>
</reference>
<organism evidence="2 3">
    <name type="scientific">Pseudo-nitzschia multistriata</name>
    <dbReference type="NCBI Taxonomy" id="183589"/>
    <lineage>
        <taxon>Eukaryota</taxon>
        <taxon>Sar</taxon>
        <taxon>Stramenopiles</taxon>
        <taxon>Ochrophyta</taxon>
        <taxon>Bacillariophyta</taxon>
        <taxon>Bacillariophyceae</taxon>
        <taxon>Bacillariophycidae</taxon>
        <taxon>Bacillariales</taxon>
        <taxon>Bacillariaceae</taxon>
        <taxon>Pseudo-nitzschia</taxon>
    </lineage>
</organism>
<dbReference type="SUPFAM" id="SSF48371">
    <property type="entry name" value="ARM repeat"/>
    <property type="match status" value="1"/>
</dbReference>
<sequence>MPTQDSANLRLTPQQREAVERRSRMTQRRQELTSRIRKQKKSKYIQKRRGLQCGGVDVVNSARPLNLCVAEFRNLLIAYCQTPERLLPSVDNFVAKTKITSTAVRSAEDPLVLLEANDEDLALRFLDCLRQQAIDIFPNQSNPISFQSILKILVHLTSISSGDAMESSMTPSVEYYGRHPSTWSELIVSSSSSPTITTARSIEKAPSWLDIFVQGLASSREPELVSLVLGNLVGDDGAAQNVFQAISKDFKSSMVAGLVQSVSPATPTAAWTLTNMIRNDPLSYARTYCSENLLSASLLASWLREPCLVSQTAWMIASLTAREEDAVQYLSAQHSTPEHSPFLSAIVESVQNPLQTDQILPLVQALGNISCHLTLVAPLLTKTAPALVPLLQHILTTTPSRNPILAKAAWVAGCLLVDVGTEAHPSTTVAAPALIPALINRLGDVNEEIGGSMGTMTLEEEREFASSLWNALDVPPGPGGPQELPQNSLWSNHPTQSSPVQLPFALNLPRSTLRSLVRLINSNDSDAVLAGVHVISLLFQRENDHQNLQRILEEEELPCALEQVCDSQMEEAADVAADCLDDYFYNENYDNDELVETPSPSAGGPPVPTTFHFGIGAEAHATNRGGRGRGRGRGSTIPAWMTK</sequence>
<evidence type="ECO:0008006" key="4">
    <source>
        <dbReference type="Google" id="ProtNLM"/>
    </source>
</evidence>
<feature type="compositionally biased region" description="Basic and acidic residues" evidence="1">
    <location>
        <begin position="17"/>
        <end position="33"/>
    </location>
</feature>